<dbReference type="Proteomes" id="UP000324222">
    <property type="component" value="Unassembled WGS sequence"/>
</dbReference>
<gene>
    <name evidence="1" type="ORF">E2C01_066199</name>
</gene>
<protein>
    <submittedName>
        <fullName evidence="1">Uncharacterized protein</fullName>
    </submittedName>
</protein>
<accession>A0A5B7HRN7</accession>
<proteinExistence type="predicted"/>
<sequence>MFIESPKEYKTLSHTSGHCQLLGKEYTARQTTPITPAVVARGGVARHNQGLHEAPAPEITGPVCHASKLRPRYEHGSLS</sequence>
<evidence type="ECO:0000313" key="2">
    <source>
        <dbReference type="Proteomes" id="UP000324222"/>
    </source>
</evidence>
<name>A0A5B7HRN7_PORTR</name>
<comment type="caution">
    <text evidence="1">The sequence shown here is derived from an EMBL/GenBank/DDBJ whole genome shotgun (WGS) entry which is preliminary data.</text>
</comment>
<reference evidence="1 2" key="1">
    <citation type="submission" date="2019-05" db="EMBL/GenBank/DDBJ databases">
        <title>Another draft genome of Portunus trituberculatus and its Hox gene families provides insights of decapod evolution.</title>
        <authorList>
            <person name="Jeong J.-H."/>
            <person name="Song I."/>
            <person name="Kim S."/>
            <person name="Choi T."/>
            <person name="Kim D."/>
            <person name="Ryu S."/>
            <person name="Kim W."/>
        </authorList>
    </citation>
    <scope>NUCLEOTIDE SEQUENCE [LARGE SCALE GENOMIC DNA]</scope>
    <source>
        <tissue evidence="1">Muscle</tissue>
    </source>
</reference>
<keyword evidence="2" id="KW-1185">Reference proteome</keyword>
<dbReference type="EMBL" id="VSRR010033751">
    <property type="protein sequence ID" value="MPC71907.1"/>
    <property type="molecule type" value="Genomic_DNA"/>
</dbReference>
<organism evidence="1 2">
    <name type="scientific">Portunus trituberculatus</name>
    <name type="common">Swimming crab</name>
    <name type="synonym">Neptunus trituberculatus</name>
    <dbReference type="NCBI Taxonomy" id="210409"/>
    <lineage>
        <taxon>Eukaryota</taxon>
        <taxon>Metazoa</taxon>
        <taxon>Ecdysozoa</taxon>
        <taxon>Arthropoda</taxon>
        <taxon>Crustacea</taxon>
        <taxon>Multicrustacea</taxon>
        <taxon>Malacostraca</taxon>
        <taxon>Eumalacostraca</taxon>
        <taxon>Eucarida</taxon>
        <taxon>Decapoda</taxon>
        <taxon>Pleocyemata</taxon>
        <taxon>Brachyura</taxon>
        <taxon>Eubrachyura</taxon>
        <taxon>Portunoidea</taxon>
        <taxon>Portunidae</taxon>
        <taxon>Portuninae</taxon>
        <taxon>Portunus</taxon>
    </lineage>
</organism>
<evidence type="ECO:0000313" key="1">
    <source>
        <dbReference type="EMBL" id="MPC71907.1"/>
    </source>
</evidence>
<dbReference type="AlphaFoldDB" id="A0A5B7HRN7"/>